<name>A0A183FLK2_HELPZ</name>
<reference evidence="1 2" key="1">
    <citation type="submission" date="2018-11" db="EMBL/GenBank/DDBJ databases">
        <authorList>
            <consortium name="Pathogen Informatics"/>
        </authorList>
    </citation>
    <scope>NUCLEOTIDE SEQUENCE [LARGE SCALE GENOMIC DNA]</scope>
</reference>
<protein>
    <submittedName>
        <fullName evidence="1 3">Uncharacterized protein</fullName>
    </submittedName>
</protein>
<evidence type="ECO:0000313" key="3">
    <source>
        <dbReference type="WBParaSite" id="HPBE_0000814801-mRNA-1"/>
    </source>
</evidence>
<proteinExistence type="predicted"/>
<gene>
    <name evidence="1" type="ORF">HPBE_LOCUS8149</name>
</gene>
<organism evidence="2 3">
    <name type="scientific">Heligmosomoides polygyrus</name>
    <name type="common">Parasitic roundworm</name>
    <dbReference type="NCBI Taxonomy" id="6339"/>
    <lineage>
        <taxon>Eukaryota</taxon>
        <taxon>Metazoa</taxon>
        <taxon>Ecdysozoa</taxon>
        <taxon>Nematoda</taxon>
        <taxon>Chromadorea</taxon>
        <taxon>Rhabditida</taxon>
        <taxon>Rhabditina</taxon>
        <taxon>Rhabditomorpha</taxon>
        <taxon>Strongyloidea</taxon>
        <taxon>Heligmosomidae</taxon>
        <taxon>Heligmosomoides</taxon>
    </lineage>
</organism>
<reference evidence="3" key="2">
    <citation type="submission" date="2019-09" db="UniProtKB">
        <authorList>
            <consortium name="WormBaseParasite"/>
        </authorList>
    </citation>
    <scope>IDENTIFICATION</scope>
</reference>
<evidence type="ECO:0000313" key="1">
    <source>
        <dbReference type="EMBL" id="VDO75126.1"/>
    </source>
</evidence>
<dbReference type="EMBL" id="UZAH01026069">
    <property type="protein sequence ID" value="VDO75126.1"/>
    <property type="molecule type" value="Genomic_DNA"/>
</dbReference>
<accession>A0A3P7XLS0</accession>
<evidence type="ECO:0000313" key="2">
    <source>
        <dbReference type="Proteomes" id="UP000050761"/>
    </source>
</evidence>
<keyword evidence="2" id="KW-1185">Reference proteome</keyword>
<dbReference type="Proteomes" id="UP000050761">
    <property type="component" value="Unassembled WGS sequence"/>
</dbReference>
<sequence length="89" mass="10200">MEDGSSKNSGSPLLHLFRLQRLTRSLHASEEGFAPECIQKTWKKDAKKTSDIDNVETLTPNAEVYGWKLRKVRKTRLEAEESQGNEARR</sequence>
<accession>A0A183FLK2</accession>
<dbReference type="AlphaFoldDB" id="A0A183FLK2"/>
<dbReference type="WBParaSite" id="HPBE_0000814801-mRNA-1">
    <property type="protein sequence ID" value="HPBE_0000814801-mRNA-1"/>
    <property type="gene ID" value="HPBE_0000814801"/>
</dbReference>